<feature type="domain" description="ZP" evidence="12">
    <location>
        <begin position="1281"/>
        <end position="1627"/>
    </location>
</feature>
<evidence type="ECO:0000259" key="12">
    <source>
        <dbReference type="PROSITE" id="PS51034"/>
    </source>
</evidence>
<dbReference type="InterPro" id="IPR000742">
    <property type="entry name" value="EGF"/>
</dbReference>
<evidence type="ECO:0000313" key="16">
    <source>
        <dbReference type="Proteomes" id="UP000308365"/>
    </source>
</evidence>
<feature type="compositionally biased region" description="Low complexity" evidence="7">
    <location>
        <begin position="1235"/>
        <end position="1244"/>
    </location>
</feature>
<dbReference type="PROSITE" id="PS51390">
    <property type="entry name" value="WAP"/>
    <property type="match status" value="1"/>
</dbReference>
<dbReference type="PROSITE" id="PS01187">
    <property type="entry name" value="EGF_CA"/>
    <property type="match status" value="3"/>
</dbReference>
<feature type="domain" description="EMI" evidence="13">
    <location>
        <begin position="272"/>
        <end position="345"/>
    </location>
</feature>
<dbReference type="FunFam" id="2.10.25.10:FF:000038">
    <property type="entry name" value="Fibrillin 2"/>
    <property type="match status" value="1"/>
</dbReference>
<dbReference type="Gene3D" id="2.60.40.3210">
    <property type="entry name" value="Zona pellucida, ZP-N domain"/>
    <property type="match status" value="1"/>
</dbReference>
<dbReference type="InterPro" id="IPR009030">
    <property type="entry name" value="Growth_fac_rcpt_cys_sf"/>
</dbReference>
<dbReference type="InterPro" id="IPR036645">
    <property type="entry name" value="Elafin-like_sf"/>
</dbReference>
<feature type="compositionally biased region" description="Basic and acidic residues" evidence="7">
    <location>
        <begin position="778"/>
        <end position="791"/>
    </location>
</feature>
<dbReference type="InterPro" id="IPR000082">
    <property type="entry name" value="SEA_dom"/>
</dbReference>
<feature type="domain" description="Fibronectin type-III" evidence="11">
    <location>
        <begin position="994"/>
        <end position="1080"/>
    </location>
</feature>
<feature type="region of interest" description="Disordered" evidence="7">
    <location>
        <begin position="778"/>
        <end position="873"/>
    </location>
</feature>
<evidence type="ECO:0000259" key="10">
    <source>
        <dbReference type="PROSITE" id="PS50026"/>
    </source>
</evidence>
<feature type="compositionally biased region" description="Low complexity" evidence="7">
    <location>
        <begin position="966"/>
        <end position="978"/>
    </location>
</feature>
<dbReference type="PROSITE" id="PS50026">
    <property type="entry name" value="EGF_3"/>
    <property type="match status" value="2"/>
</dbReference>
<dbReference type="PROSITE" id="PS50024">
    <property type="entry name" value="SEA"/>
    <property type="match status" value="2"/>
</dbReference>
<evidence type="ECO:0000256" key="6">
    <source>
        <dbReference type="PROSITE-ProRule" id="PRU00076"/>
    </source>
</evidence>
<dbReference type="SMART" id="SM00181">
    <property type="entry name" value="EGF"/>
    <property type="match status" value="2"/>
</dbReference>
<sequence length="1710" mass="184288">MLSRTGASERAPVRVSVVDPGPERSEEKVSTAAVPGSCGTAWSVKRPMAGGAGLIRGTGMLRSSDALLRPHPYISDRATQPDLALSTAIRAYDYLPSPICSPHVNPIVPPPTPGPIFLSTLIPHYSSLIFMPHLVSKSMKLLSVTGRMLNPGAASREKRETLAGNCIGWEPMFNPEPENGESDMVVTVLGGALSSSAKPLSAGFCLPQAGRTWQELPIPWFPGTAYERAKQRALKTFGHDARLQQLFLVEVVGKEARLTTAQIKEKGLSLLSYQLCNYSVSQHVQSVEAVHTSRLTYVPCGWWIPWRRCPKTVYRTQYLVVEVPKRRNVTDCCEGYEQLGLYCVLPLNRSEEFASRPGICPVVRPEASTSPCTLDADCPGLQKCCPSSGGPRCSAPAPQAPERKLASFWYNVTVLVKMDFTELQQVDPRLLDHMRLLHSMVTSALQPLDTTVHHLHSAGGDTSITVSRLLLGLPQPEPVARISAVLDGMVKRIYEVIDIRVQDVDECSYDELNACAGRGRCLNMEGSYQCLGHPESPTSSPQKLDGSCEDCPPIRDLVVLNVTSSSFRVSWSLNSTQNCTFQVQVYQAKELLRNASTRGTSLEVAGLEAGVLYAVRTSYQGCWANVTTAVTVKTDARVFEVTVRILNRNVTEGLLGRGSPEFQNFSQQLLNEVATSLPPALSDLYRRGKLRMKVVSLRAGSVVVRLRLTVQDPEFPVGVSTLSPMLPPLWASPVFQVDQSETFVQDWDECADSLQHDCSPAAQCINLEGSYTCRCRTARDAHPSRPGRACDGDVVSPTGGAPSPVTGETAPGPSTETTALGLETPTLSPSPGYPRRTTAAGQAWTPGLPPRRGVSGMLGHGRNSTGPAVEGEASMAPGLGTSQWAASRVAGTTFSSRAPGPTHSSPLGAMNSLPASPGWLPPNSTTEPLFRPAPTQGVMDHVEWHASLPTRNTPPVPLDPAWSQNSDPGPSGSPDLPSATTPASLKTPACAPTPVGRVTISNVTSTGFHVAWVADLTLRPAFQLTLISARTPMVHLESRNASLTLSGLEPGVLYLVEIVAKACGKESSRAHLKVRTAAQKLSGKVRIVNVKYLESFRNASSKEYQAFLELFFRMVRNSLPASMLQHLDTGGVQVEVTRISSGSVVVEFNLLVIADVDVREVSATFLAAFQNASLLEVVGGDPFIVDYDECDRGEDDCAPGSSCRNSLGSFTCSCEGGTPDLPVEYSGRPCEGDSPGNTPQTTGPEQPPTPEGPGAASVQGARPAPQGLSPRLNLTGAVRVLCEIEKVAIAIQKRFLQQESIPESSLYLGHPSCNVSDHNSTHVILVAAWGECGTVMQSVRPGSDPPWGAGRGLRESGSRSGEGPCVAWGAKKTLHPEASDSKRRRTQPRGPRRHGVGKGPSLSEALVGALGELPRGAELWSVDMLGACWGPGAHSFPVCVQNMTNTVVRTTLRNDLSPEGIIHHLKILSPIHCAFQNDLLTSSGYTPEWGVYTVIEDLHGAGSFVTEMQLFIGDSPIPQNYTVSASDDVKIEVGLYKQKSNLKVVLTECWATPSSNARDPVMFGFINNSCPIPNTHTNVIENGNSNKAQFKLKIFSFINNSIVYLHCKLRICMESPGTTCKINCDDFRSLRNGEPSATHQMSWGPLIRSEGEPPAAKPGLRASYLVLMLVAVFALVAGPAALLIMHYQRTTGKYNLKTQSDNFSYQVFHE</sequence>
<feature type="domain" description="EGF-like" evidence="10">
    <location>
        <begin position="746"/>
        <end position="791"/>
    </location>
</feature>
<dbReference type="SUPFAM" id="SSF57256">
    <property type="entry name" value="Elafin-like"/>
    <property type="match status" value="1"/>
</dbReference>
<feature type="domain" description="SEA" evidence="9">
    <location>
        <begin position="1077"/>
        <end position="1189"/>
    </location>
</feature>
<dbReference type="Proteomes" id="UP000308365">
    <property type="component" value="Unassembled WGS sequence"/>
</dbReference>
<protein>
    <recommendedName>
        <fullName evidence="17">Uromodulin-like 1</fullName>
    </recommendedName>
</protein>
<dbReference type="PROSITE" id="PS51034">
    <property type="entry name" value="ZP_2"/>
    <property type="match status" value="1"/>
</dbReference>
<comment type="caution">
    <text evidence="15">The sequence shown here is derived from an EMBL/GenBank/DDBJ whole genome shotgun (WGS) entry which is preliminary data.</text>
</comment>
<evidence type="ECO:0000313" key="15">
    <source>
        <dbReference type="EMBL" id="TKC46011.1"/>
    </source>
</evidence>
<dbReference type="Pfam" id="PF00100">
    <property type="entry name" value="Zona_pellucida"/>
    <property type="match status" value="1"/>
</dbReference>
<dbReference type="CDD" id="cd00063">
    <property type="entry name" value="FN3"/>
    <property type="match status" value="1"/>
</dbReference>
<keyword evidence="1 6" id="KW-0245">EGF-like domain</keyword>
<name>A0A4U1F8Y5_MONMO</name>
<dbReference type="GO" id="GO:0005509">
    <property type="term" value="F:calcium ion binding"/>
    <property type="evidence" value="ECO:0007669"/>
    <property type="project" value="InterPro"/>
</dbReference>
<dbReference type="InterPro" id="IPR049883">
    <property type="entry name" value="NOTCH1_EGF-like"/>
</dbReference>
<feature type="domain" description="Fibronectin type-III" evidence="11">
    <location>
        <begin position="553"/>
        <end position="634"/>
    </location>
</feature>
<feature type="region of interest" description="Disordered" evidence="7">
    <location>
        <begin position="1340"/>
        <end position="1402"/>
    </location>
</feature>
<dbReference type="InterPro" id="IPR013783">
    <property type="entry name" value="Ig-like_fold"/>
</dbReference>
<dbReference type="InterPro" id="IPR042235">
    <property type="entry name" value="ZP-C_dom"/>
</dbReference>
<evidence type="ECO:0000259" key="14">
    <source>
        <dbReference type="PROSITE" id="PS51390"/>
    </source>
</evidence>
<dbReference type="InterPro" id="IPR055356">
    <property type="entry name" value="ZP-N"/>
</dbReference>
<feature type="domain" description="EGF-like" evidence="10">
    <location>
        <begin position="1186"/>
        <end position="1231"/>
    </location>
</feature>
<evidence type="ECO:0000256" key="7">
    <source>
        <dbReference type="SAM" id="MobiDB-lite"/>
    </source>
</evidence>
<dbReference type="GO" id="GO:0071944">
    <property type="term" value="C:cell periphery"/>
    <property type="evidence" value="ECO:0007669"/>
    <property type="project" value="UniProtKB-ARBA"/>
</dbReference>
<dbReference type="Gene3D" id="2.60.40.4100">
    <property type="entry name" value="Zona pellucida, ZP-C domain"/>
    <property type="match status" value="1"/>
</dbReference>
<dbReference type="SMART" id="SM00060">
    <property type="entry name" value="FN3"/>
    <property type="match status" value="2"/>
</dbReference>
<dbReference type="Pfam" id="PF00095">
    <property type="entry name" value="WAP"/>
    <property type="match status" value="1"/>
</dbReference>
<dbReference type="InterPro" id="IPR011489">
    <property type="entry name" value="EMI_domain"/>
</dbReference>
<keyword evidence="8" id="KW-0812">Transmembrane</keyword>
<dbReference type="SUPFAM" id="SSF57184">
    <property type="entry name" value="Growth factor receptor domain"/>
    <property type="match status" value="1"/>
</dbReference>
<comment type="caution">
    <text evidence="6">Lacks conserved residue(s) required for the propagation of feature annotation.</text>
</comment>
<feature type="transmembrane region" description="Helical" evidence="8">
    <location>
        <begin position="1664"/>
        <end position="1687"/>
    </location>
</feature>
<dbReference type="CDD" id="cd00199">
    <property type="entry name" value="WAP"/>
    <property type="match status" value="1"/>
</dbReference>
<dbReference type="CDD" id="cd00054">
    <property type="entry name" value="EGF_CA"/>
    <property type="match status" value="3"/>
</dbReference>
<keyword evidence="5" id="KW-0325">Glycoprotein</keyword>
<dbReference type="SMART" id="SM00241">
    <property type="entry name" value="ZP"/>
    <property type="match status" value="1"/>
</dbReference>
<evidence type="ECO:0000259" key="9">
    <source>
        <dbReference type="PROSITE" id="PS50024"/>
    </source>
</evidence>
<dbReference type="Pfam" id="PF07645">
    <property type="entry name" value="EGF_CA"/>
    <property type="match status" value="3"/>
</dbReference>
<evidence type="ECO:0008006" key="17">
    <source>
        <dbReference type="Google" id="ProtNLM"/>
    </source>
</evidence>
<keyword evidence="2" id="KW-0732">Signal</keyword>
<dbReference type="InterPro" id="IPR001881">
    <property type="entry name" value="EGF-like_Ca-bd_dom"/>
</dbReference>
<evidence type="ECO:0000256" key="1">
    <source>
        <dbReference type="ARBA" id="ARBA00022536"/>
    </source>
</evidence>
<dbReference type="EMBL" id="RWIC01000292">
    <property type="protein sequence ID" value="TKC46011.1"/>
    <property type="molecule type" value="Genomic_DNA"/>
</dbReference>
<dbReference type="InterPro" id="IPR008197">
    <property type="entry name" value="WAP_dom"/>
</dbReference>
<dbReference type="InterPro" id="IPR000152">
    <property type="entry name" value="EGF-type_Asp/Asn_hydroxyl_site"/>
</dbReference>
<dbReference type="InterPro" id="IPR055355">
    <property type="entry name" value="ZP-C"/>
</dbReference>
<dbReference type="InterPro" id="IPR001507">
    <property type="entry name" value="ZP_dom"/>
</dbReference>
<feature type="compositionally biased region" description="Basic residues" evidence="7">
    <location>
        <begin position="1382"/>
        <end position="1396"/>
    </location>
</feature>
<dbReference type="SMART" id="SM00217">
    <property type="entry name" value="WAP"/>
    <property type="match status" value="1"/>
</dbReference>
<dbReference type="Pfam" id="PF23344">
    <property type="entry name" value="ZP-N"/>
    <property type="match status" value="1"/>
</dbReference>
<keyword evidence="4" id="KW-1015">Disulfide bond</keyword>
<feature type="domain" description="SEA" evidence="9">
    <location>
        <begin position="635"/>
        <end position="749"/>
    </location>
</feature>
<feature type="region of interest" description="Disordered" evidence="7">
    <location>
        <begin position="947"/>
        <end position="994"/>
    </location>
</feature>
<evidence type="ECO:0000256" key="4">
    <source>
        <dbReference type="ARBA" id="ARBA00023157"/>
    </source>
</evidence>
<feature type="region of interest" description="Disordered" evidence="7">
    <location>
        <begin position="896"/>
        <end position="934"/>
    </location>
</feature>
<dbReference type="InterPro" id="IPR003961">
    <property type="entry name" value="FN3_dom"/>
</dbReference>
<evidence type="ECO:0000259" key="13">
    <source>
        <dbReference type="PROSITE" id="PS51041"/>
    </source>
</evidence>
<dbReference type="PROSITE" id="PS51041">
    <property type="entry name" value="EMI"/>
    <property type="match status" value="1"/>
</dbReference>
<keyword evidence="8" id="KW-1133">Transmembrane helix</keyword>
<dbReference type="PROSITE" id="PS50853">
    <property type="entry name" value="FN3"/>
    <property type="match status" value="2"/>
</dbReference>
<keyword evidence="8" id="KW-0472">Membrane</keyword>
<dbReference type="InterPro" id="IPR036116">
    <property type="entry name" value="FN3_sf"/>
</dbReference>
<dbReference type="Gene3D" id="2.60.40.10">
    <property type="entry name" value="Immunoglobulins"/>
    <property type="match status" value="2"/>
</dbReference>
<evidence type="ECO:0000256" key="5">
    <source>
        <dbReference type="ARBA" id="ARBA00023180"/>
    </source>
</evidence>
<dbReference type="SUPFAM" id="SSF49265">
    <property type="entry name" value="Fibronectin type III"/>
    <property type="match status" value="1"/>
</dbReference>
<dbReference type="PROSITE" id="PS00010">
    <property type="entry name" value="ASX_HYDROXYL"/>
    <property type="match status" value="2"/>
</dbReference>
<dbReference type="Gene3D" id="4.10.75.10">
    <property type="entry name" value="Elafin-like"/>
    <property type="match status" value="1"/>
</dbReference>
<keyword evidence="3" id="KW-0677">Repeat</keyword>
<evidence type="ECO:0000256" key="3">
    <source>
        <dbReference type="ARBA" id="ARBA00022737"/>
    </source>
</evidence>
<evidence type="ECO:0000256" key="2">
    <source>
        <dbReference type="ARBA" id="ARBA00022729"/>
    </source>
</evidence>
<dbReference type="Gene3D" id="2.10.25.10">
    <property type="entry name" value="Laminin"/>
    <property type="match status" value="3"/>
</dbReference>
<evidence type="ECO:0000259" key="11">
    <source>
        <dbReference type="PROSITE" id="PS50853"/>
    </source>
</evidence>
<reference evidence="16" key="1">
    <citation type="journal article" date="2019" name="IScience">
        <title>Narwhal Genome Reveals Long-Term Low Genetic Diversity despite Current Large Abundance Size.</title>
        <authorList>
            <person name="Westbury M.V."/>
            <person name="Petersen B."/>
            <person name="Garde E."/>
            <person name="Heide-Jorgensen M.P."/>
            <person name="Lorenzen E.D."/>
        </authorList>
    </citation>
    <scope>NUCLEOTIDE SEQUENCE [LARGE SCALE GENOMIC DNA]</scope>
</reference>
<dbReference type="PANTHER" id="PTHR14002:SF22">
    <property type="entry name" value="UROMODULIN-LIKE 1"/>
    <property type="match status" value="1"/>
</dbReference>
<dbReference type="GO" id="GO:0005576">
    <property type="term" value="C:extracellular region"/>
    <property type="evidence" value="ECO:0007669"/>
    <property type="project" value="InterPro"/>
</dbReference>
<dbReference type="SMART" id="SM00179">
    <property type="entry name" value="EGF_CA"/>
    <property type="match status" value="3"/>
</dbReference>
<evidence type="ECO:0000256" key="8">
    <source>
        <dbReference type="SAM" id="Phobius"/>
    </source>
</evidence>
<dbReference type="Pfam" id="PF01390">
    <property type="entry name" value="SEA"/>
    <property type="match status" value="1"/>
</dbReference>
<dbReference type="PANTHER" id="PTHR14002">
    <property type="entry name" value="ENDOGLIN/TGF-BETA RECEPTOR TYPE III"/>
    <property type="match status" value="1"/>
</dbReference>
<gene>
    <name evidence="15" type="ORF">EI555_012553</name>
</gene>
<dbReference type="InterPro" id="IPR018097">
    <property type="entry name" value="EGF_Ca-bd_CS"/>
</dbReference>
<feature type="domain" description="WAP" evidence="14">
    <location>
        <begin position="353"/>
        <end position="397"/>
    </location>
</feature>
<feature type="region of interest" description="Disordered" evidence="7">
    <location>
        <begin position="1225"/>
        <end position="1270"/>
    </location>
</feature>
<accession>A0A4U1F8Y5</accession>
<proteinExistence type="predicted"/>
<dbReference type="GO" id="GO:0030414">
    <property type="term" value="F:peptidase inhibitor activity"/>
    <property type="evidence" value="ECO:0007669"/>
    <property type="project" value="InterPro"/>
</dbReference>
<organism evidence="15 16">
    <name type="scientific">Monodon monoceros</name>
    <name type="common">Narwhal</name>
    <name type="synonym">Ceratodon monodon</name>
    <dbReference type="NCBI Taxonomy" id="40151"/>
    <lineage>
        <taxon>Eukaryota</taxon>
        <taxon>Metazoa</taxon>
        <taxon>Chordata</taxon>
        <taxon>Craniata</taxon>
        <taxon>Vertebrata</taxon>
        <taxon>Euteleostomi</taxon>
        <taxon>Mammalia</taxon>
        <taxon>Eutheria</taxon>
        <taxon>Laurasiatheria</taxon>
        <taxon>Artiodactyla</taxon>
        <taxon>Whippomorpha</taxon>
        <taxon>Cetacea</taxon>
        <taxon>Odontoceti</taxon>
        <taxon>Monodontidae</taxon>
        <taxon>Monodon</taxon>
    </lineage>
</organism>